<feature type="domain" description="Nuclear receptor coactivator 6 TRADD-N" evidence="1">
    <location>
        <begin position="18"/>
        <end position="116"/>
    </location>
</feature>
<organism evidence="2 3">
    <name type="scientific">Operophtera brumata</name>
    <name type="common">Winter moth</name>
    <name type="synonym">Phalaena brumata</name>
    <dbReference type="NCBI Taxonomy" id="104452"/>
    <lineage>
        <taxon>Eukaryota</taxon>
        <taxon>Metazoa</taxon>
        <taxon>Ecdysozoa</taxon>
        <taxon>Arthropoda</taxon>
        <taxon>Hexapoda</taxon>
        <taxon>Insecta</taxon>
        <taxon>Pterygota</taxon>
        <taxon>Neoptera</taxon>
        <taxon>Endopterygota</taxon>
        <taxon>Lepidoptera</taxon>
        <taxon>Glossata</taxon>
        <taxon>Ditrysia</taxon>
        <taxon>Geometroidea</taxon>
        <taxon>Geometridae</taxon>
        <taxon>Larentiinae</taxon>
        <taxon>Operophtera</taxon>
    </lineage>
</organism>
<gene>
    <name evidence="2" type="ORF">OBRU01_17957</name>
</gene>
<accession>A0A0L7KZM5</accession>
<keyword evidence="3" id="KW-1185">Reference proteome</keyword>
<dbReference type="PANTHER" id="PTHR15690:SF0">
    <property type="entry name" value="NUCLEAR RECEPTOR COACTIVATOR 6"/>
    <property type="match status" value="1"/>
</dbReference>
<name>A0A0L7KZM5_OPEBR</name>
<dbReference type="InterPro" id="IPR026638">
    <property type="entry name" value="NCOA6"/>
</dbReference>
<evidence type="ECO:0000259" key="1">
    <source>
        <dbReference type="Pfam" id="PF13820"/>
    </source>
</evidence>
<dbReference type="GO" id="GO:0005667">
    <property type="term" value="C:transcription regulator complex"/>
    <property type="evidence" value="ECO:0007669"/>
    <property type="project" value="TreeGrafter"/>
</dbReference>
<dbReference type="AlphaFoldDB" id="A0A0L7KZM5"/>
<evidence type="ECO:0000313" key="2">
    <source>
        <dbReference type="EMBL" id="KOB68708.1"/>
    </source>
</evidence>
<dbReference type="GO" id="GO:0003713">
    <property type="term" value="F:transcription coactivator activity"/>
    <property type="evidence" value="ECO:0007669"/>
    <property type="project" value="InterPro"/>
</dbReference>
<dbReference type="InterPro" id="IPR032715">
    <property type="entry name" value="NCOA6_TRADD-N"/>
</dbReference>
<evidence type="ECO:0000313" key="3">
    <source>
        <dbReference type="Proteomes" id="UP000037510"/>
    </source>
</evidence>
<reference evidence="2 3" key="1">
    <citation type="journal article" date="2015" name="Genome Biol. Evol.">
        <title>The genome of winter moth (Operophtera brumata) provides a genomic perspective on sexual dimorphism and phenology.</title>
        <authorList>
            <person name="Derks M.F."/>
            <person name="Smit S."/>
            <person name="Salis L."/>
            <person name="Schijlen E."/>
            <person name="Bossers A."/>
            <person name="Mateman C."/>
            <person name="Pijl A.S."/>
            <person name="de Ridder D."/>
            <person name="Groenen M.A."/>
            <person name="Visser M.E."/>
            <person name="Megens H.J."/>
        </authorList>
    </citation>
    <scope>NUCLEOTIDE SEQUENCE [LARGE SCALE GENOMIC DNA]</scope>
    <source>
        <strain evidence="2">WM2013NL</strain>
        <tissue evidence="2">Head and thorax</tissue>
    </source>
</reference>
<keyword evidence="2" id="KW-0675">Receptor</keyword>
<dbReference type="PANTHER" id="PTHR15690">
    <property type="entry name" value="NUCLEAR RECEPTOR COACTIVATOR 6"/>
    <property type="match status" value="1"/>
</dbReference>
<comment type="caution">
    <text evidence="2">The sequence shown here is derived from an EMBL/GenBank/DDBJ whole genome shotgun (WGS) entry which is preliminary data.</text>
</comment>
<protein>
    <submittedName>
        <fullName evidence="2">Nuclear receptor coactivator 6</fullName>
    </submittedName>
</protein>
<proteinExistence type="predicted"/>
<dbReference type="GO" id="GO:0045944">
    <property type="term" value="P:positive regulation of transcription by RNA polymerase II"/>
    <property type="evidence" value="ECO:0007669"/>
    <property type="project" value="TreeGrafter"/>
</dbReference>
<dbReference type="GO" id="GO:0035097">
    <property type="term" value="C:histone methyltransferase complex"/>
    <property type="evidence" value="ECO:0007669"/>
    <property type="project" value="TreeGrafter"/>
</dbReference>
<dbReference type="Pfam" id="PF13820">
    <property type="entry name" value="NCOA6_TRADD-N"/>
    <property type="match status" value="1"/>
</dbReference>
<sequence length="135" mass="14310">MAADSDGLCKAGGGSCGVVVTCEGDIKDPRFPARLKRLLLELRTLLAEPHPHTLKVEPWNSVRVTLSVPRAAAARLRALAAAGAPQLRALGILSVQLDGDAAVSLRLQHGAELRINTDNSAPDGKTSLSFRLRQL</sequence>
<dbReference type="EMBL" id="JTDY01004016">
    <property type="protein sequence ID" value="KOB68708.1"/>
    <property type="molecule type" value="Genomic_DNA"/>
</dbReference>
<dbReference type="STRING" id="104452.A0A0L7KZM5"/>
<dbReference type="Proteomes" id="UP000037510">
    <property type="component" value="Unassembled WGS sequence"/>
</dbReference>